<feature type="transmembrane region" description="Helical" evidence="9">
    <location>
        <begin position="6"/>
        <end position="24"/>
    </location>
</feature>
<dbReference type="InterPro" id="IPR005467">
    <property type="entry name" value="His_kinase_dom"/>
</dbReference>
<evidence type="ECO:0000313" key="11">
    <source>
        <dbReference type="EMBL" id="GGY75476.1"/>
    </source>
</evidence>
<dbReference type="InterPro" id="IPR050980">
    <property type="entry name" value="2C_sensor_his_kinase"/>
</dbReference>
<dbReference type="CDD" id="cd00082">
    <property type="entry name" value="HisKA"/>
    <property type="match status" value="1"/>
</dbReference>
<reference evidence="12" key="1">
    <citation type="journal article" date="2019" name="Int. J. Syst. Evol. Microbiol.">
        <title>The Global Catalogue of Microorganisms (GCM) 10K type strain sequencing project: providing services to taxonomists for standard genome sequencing and annotation.</title>
        <authorList>
            <consortium name="The Broad Institute Genomics Platform"/>
            <consortium name="The Broad Institute Genome Sequencing Center for Infectious Disease"/>
            <person name="Wu L."/>
            <person name="Ma J."/>
        </authorList>
    </citation>
    <scope>NUCLEOTIDE SEQUENCE [LARGE SCALE GENOMIC DNA]</scope>
    <source>
        <strain evidence="12">KCTC 32239</strain>
    </source>
</reference>
<evidence type="ECO:0000256" key="8">
    <source>
        <dbReference type="ARBA" id="ARBA00022840"/>
    </source>
</evidence>
<dbReference type="Proteomes" id="UP000619761">
    <property type="component" value="Unassembled WGS sequence"/>
</dbReference>
<keyword evidence="12" id="KW-1185">Reference proteome</keyword>
<keyword evidence="5" id="KW-0808">Transferase</keyword>
<dbReference type="SMART" id="SM00388">
    <property type="entry name" value="HisKA"/>
    <property type="match status" value="1"/>
</dbReference>
<dbReference type="InterPro" id="IPR003661">
    <property type="entry name" value="HisK_dim/P_dom"/>
</dbReference>
<dbReference type="EC" id="2.7.13.3" evidence="3"/>
<organism evidence="11 12">
    <name type="scientific">Cellvibrio zantedeschiae</name>
    <dbReference type="NCBI Taxonomy" id="1237077"/>
    <lineage>
        <taxon>Bacteria</taxon>
        <taxon>Pseudomonadati</taxon>
        <taxon>Pseudomonadota</taxon>
        <taxon>Gammaproteobacteria</taxon>
        <taxon>Cellvibrionales</taxon>
        <taxon>Cellvibrionaceae</taxon>
        <taxon>Cellvibrio</taxon>
    </lineage>
</organism>
<dbReference type="EMBL" id="BMYZ01000001">
    <property type="protein sequence ID" value="GGY75476.1"/>
    <property type="molecule type" value="Genomic_DNA"/>
</dbReference>
<dbReference type="Pfam" id="PF02518">
    <property type="entry name" value="HATPase_c"/>
    <property type="match status" value="1"/>
</dbReference>
<evidence type="ECO:0000256" key="3">
    <source>
        <dbReference type="ARBA" id="ARBA00012438"/>
    </source>
</evidence>
<keyword evidence="9" id="KW-0472">Membrane</keyword>
<keyword evidence="8" id="KW-0067">ATP-binding</keyword>
<dbReference type="InterPro" id="IPR036097">
    <property type="entry name" value="HisK_dim/P_sf"/>
</dbReference>
<keyword evidence="9" id="KW-1133">Transmembrane helix</keyword>
<dbReference type="PROSITE" id="PS50109">
    <property type="entry name" value="HIS_KIN"/>
    <property type="match status" value="1"/>
</dbReference>
<comment type="subcellular location">
    <subcellularLocation>
        <location evidence="2">Cell membrane</location>
        <topology evidence="2">Multi-pass membrane protein</topology>
    </subcellularLocation>
</comment>
<gene>
    <name evidence="11" type="ORF">GCM10011613_21240</name>
</gene>
<evidence type="ECO:0000256" key="5">
    <source>
        <dbReference type="ARBA" id="ARBA00022679"/>
    </source>
</evidence>
<protein>
    <recommendedName>
        <fullName evidence="3">histidine kinase</fullName>
        <ecNumber evidence="3">2.7.13.3</ecNumber>
    </recommendedName>
</protein>
<dbReference type="SUPFAM" id="SSF47384">
    <property type="entry name" value="Homodimeric domain of signal transducing histidine kinase"/>
    <property type="match status" value="1"/>
</dbReference>
<evidence type="ECO:0000256" key="4">
    <source>
        <dbReference type="ARBA" id="ARBA00022475"/>
    </source>
</evidence>
<evidence type="ECO:0000256" key="7">
    <source>
        <dbReference type="ARBA" id="ARBA00022777"/>
    </source>
</evidence>
<evidence type="ECO:0000256" key="6">
    <source>
        <dbReference type="ARBA" id="ARBA00022741"/>
    </source>
</evidence>
<evidence type="ECO:0000259" key="10">
    <source>
        <dbReference type="PROSITE" id="PS50109"/>
    </source>
</evidence>
<proteinExistence type="predicted"/>
<evidence type="ECO:0000256" key="2">
    <source>
        <dbReference type="ARBA" id="ARBA00004651"/>
    </source>
</evidence>
<keyword evidence="9" id="KW-0812">Transmembrane</keyword>
<accession>A0ABQ3B1U1</accession>
<feature type="domain" description="Histidine kinase" evidence="10">
    <location>
        <begin position="59"/>
        <end position="263"/>
    </location>
</feature>
<dbReference type="InterPro" id="IPR003594">
    <property type="entry name" value="HATPase_dom"/>
</dbReference>
<evidence type="ECO:0000256" key="1">
    <source>
        <dbReference type="ARBA" id="ARBA00000085"/>
    </source>
</evidence>
<sequence length="263" mass="29425">MNWHIIGMWFNFSLSAILITYFVVKMARALQEQSKTLSVMREDELRNQQLMAVAMLAAGAAHEMNTPLSTMTVLLSELKEEYKDNPKLAEDLAILKSQVVHCATTLKQLVQDSSEAREGKFKQQDIKSFCNSIVNRWQLMRPNIVFTLNFHQLTLNTITHDPRLDYAIINLLNNAADASPHQIKLDIFCEGHELVWRIIDAGKGINQQLGGMLGKIMLSTKEQGLGIGLLLAHAAIKQCGGRVNQTPNEISGTTTELRLPLTS</sequence>
<evidence type="ECO:0000313" key="12">
    <source>
        <dbReference type="Proteomes" id="UP000619761"/>
    </source>
</evidence>
<dbReference type="PANTHER" id="PTHR44936:SF10">
    <property type="entry name" value="SENSOR PROTEIN RSTB"/>
    <property type="match status" value="1"/>
</dbReference>
<comment type="catalytic activity">
    <reaction evidence="1">
        <text>ATP + protein L-histidine = ADP + protein N-phospho-L-histidine.</text>
        <dbReference type="EC" id="2.7.13.3"/>
    </reaction>
</comment>
<keyword evidence="4" id="KW-1003">Cell membrane</keyword>
<dbReference type="Gene3D" id="1.10.287.130">
    <property type="match status" value="1"/>
</dbReference>
<name>A0ABQ3B1U1_9GAMM</name>
<dbReference type="PANTHER" id="PTHR44936">
    <property type="entry name" value="SENSOR PROTEIN CREC"/>
    <property type="match status" value="1"/>
</dbReference>
<keyword evidence="6" id="KW-0547">Nucleotide-binding</keyword>
<evidence type="ECO:0000256" key="9">
    <source>
        <dbReference type="SAM" id="Phobius"/>
    </source>
</evidence>
<dbReference type="InterPro" id="IPR036890">
    <property type="entry name" value="HATPase_C_sf"/>
</dbReference>
<comment type="caution">
    <text evidence="11">The sequence shown here is derived from an EMBL/GenBank/DDBJ whole genome shotgun (WGS) entry which is preliminary data.</text>
</comment>
<dbReference type="SUPFAM" id="SSF55874">
    <property type="entry name" value="ATPase domain of HSP90 chaperone/DNA topoisomerase II/histidine kinase"/>
    <property type="match status" value="1"/>
</dbReference>
<dbReference type="RefSeq" id="WP_189418173.1">
    <property type="nucleotide sequence ID" value="NZ_BMYZ01000001.1"/>
</dbReference>
<dbReference type="SMART" id="SM00387">
    <property type="entry name" value="HATPase_c"/>
    <property type="match status" value="1"/>
</dbReference>
<dbReference type="Pfam" id="PF00512">
    <property type="entry name" value="HisKA"/>
    <property type="match status" value="1"/>
</dbReference>
<dbReference type="Gene3D" id="3.30.565.10">
    <property type="entry name" value="Histidine kinase-like ATPase, C-terminal domain"/>
    <property type="match status" value="1"/>
</dbReference>
<keyword evidence="7" id="KW-0418">Kinase</keyword>